<feature type="domain" description="PARP catalytic" evidence="1">
    <location>
        <begin position="35"/>
        <end position="221"/>
    </location>
</feature>
<organism evidence="2 3">
    <name type="scientific">Lasiosphaeria miniovina</name>
    <dbReference type="NCBI Taxonomy" id="1954250"/>
    <lineage>
        <taxon>Eukaryota</taxon>
        <taxon>Fungi</taxon>
        <taxon>Dikarya</taxon>
        <taxon>Ascomycota</taxon>
        <taxon>Pezizomycotina</taxon>
        <taxon>Sordariomycetes</taxon>
        <taxon>Sordariomycetidae</taxon>
        <taxon>Sordariales</taxon>
        <taxon>Lasiosphaeriaceae</taxon>
        <taxon>Lasiosphaeria</taxon>
    </lineage>
</organism>
<dbReference type="GeneID" id="85331297"/>
<dbReference type="SUPFAM" id="SSF56399">
    <property type="entry name" value="ADP-ribosylation"/>
    <property type="match status" value="1"/>
</dbReference>
<dbReference type="InterPro" id="IPR012317">
    <property type="entry name" value="Poly(ADP-ribose)pol_cat_dom"/>
</dbReference>
<dbReference type="PANTHER" id="PTHR45740:SF2">
    <property type="entry name" value="POLY [ADP-RIBOSE] POLYMERASE"/>
    <property type="match status" value="1"/>
</dbReference>
<dbReference type="GO" id="GO:0005634">
    <property type="term" value="C:nucleus"/>
    <property type="evidence" value="ECO:0007669"/>
    <property type="project" value="TreeGrafter"/>
</dbReference>
<dbReference type="Proteomes" id="UP001172101">
    <property type="component" value="Unassembled WGS sequence"/>
</dbReference>
<dbReference type="RefSeq" id="XP_060295460.1">
    <property type="nucleotide sequence ID" value="XM_060448027.1"/>
</dbReference>
<dbReference type="Pfam" id="PF00644">
    <property type="entry name" value="PARP"/>
    <property type="match status" value="1"/>
</dbReference>
<name>A0AA40DWB8_9PEZI</name>
<comment type="caution">
    <text evidence="2">The sequence shown here is derived from an EMBL/GenBank/DDBJ whole genome shotgun (WGS) entry which is preliminary data.</text>
</comment>
<dbReference type="PANTHER" id="PTHR45740">
    <property type="entry name" value="POLY [ADP-RIBOSE] POLYMERASE"/>
    <property type="match status" value="1"/>
</dbReference>
<proteinExistence type="predicted"/>
<reference evidence="2" key="1">
    <citation type="submission" date="2023-06" db="EMBL/GenBank/DDBJ databases">
        <title>Genome-scale phylogeny and comparative genomics of the fungal order Sordariales.</title>
        <authorList>
            <consortium name="Lawrence Berkeley National Laboratory"/>
            <person name="Hensen N."/>
            <person name="Bonometti L."/>
            <person name="Westerberg I."/>
            <person name="Brannstrom I.O."/>
            <person name="Guillou S."/>
            <person name="Cros-Aarteil S."/>
            <person name="Calhoun S."/>
            <person name="Haridas S."/>
            <person name="Kuo A."/>
            <person name="Mondo S."/>
            <person name="Pangilinan J."/>
            <person name="Riley R."/>
            <person name="LaButti K."/>
            <person name="Andreopoulos B."/>
            <person name="Lipzen A."/>
            <person name="Chen C."/>
            <person name="Yanf M."/>
            <person name="Daum C."/>
            <person name="Ng V."/>
            <person name="Clum A."/>
            <person name="Steindorff A."/>
            <person name="Ohm R."/>
            <person name="Martin F."/>
            <person name="Silar P."/>
            <person name="Natvig D."/>
            <person name="Lalanne C."/>
            <person name="Gautier V."/>
            <person name="Ament-velasquez S.L."/>
            <person name="Kruys A."/>
            <person name="Hutchinson M.I."/>
            <person name="Powell A.J."/>
            <person name="Barry K."/>
            <person name="Miller A.N."/>
            <person name="Grigoriev I.V."/>
            <person name="Debuchy R."/>
            <person name="Gladieux P."/>
            <person name="Thoren M.H."/>
            <person name="Johannesson H."/>
        </authorList>
    </citation>
    <scope>NUCLEOTIDE SEQUENCE</scope>
    <source>
        <strain evidence="2">SMH2392-1A</strain>
    </source>
</reference>
<protein>
    <recommendedName>
        <fullName evidence="1">PARP catalytic domain-containing protein</fullName>
    </recommendedName>
</protein>
<keyword evidence="3" id="KW-1185">Reference proteome</keyword>
<evidence type="ECO:0000259" key="1">
    <source>
        <dbReference type="Pfam" id="PF00644"/>
    </source>
</evidence>
<dbReference type="GO" id="GO:0003950">
    <property type="term" value="F:NAD+ poly-ADP-ribosyltransferase activity"/>
    <property type="evidence" value="ECO:0007669"/>
    <property type="project" value="InterPro"/>
</dbReference>
<dbReference type="AlphaFoldDB" id="A0AA40DWB8"/>
<accession>A0AA40DWB8</accession>
<gene>
    <name evidence="2" type="ORF">B0T26DRAFT_874084</name>
</gene>
<evidence type="ECO:0000313" key="2">
    <source>
        <dbReference type="EMBL" id="KAK0714138.1"/>
    </source>
</evidence>
<dbReference type="InterPro" id="IPR051712">
    <property type="entry name" value="ARTD-AVP"/>
</dbReference>
<sequence length="233" mass="26138">MSFYSMSFSSMSFLPSDTILTFSQPLTPLSRDEHAFQIVEKGFKKKWLHTSKYAQIHAIYGITEGDLARSYRGKRFARSMNGGVYRHLFHGTRRACRIGDPGTGLLTPCHRESCSLCGILRKSFTITGARPGSMFGPGIYTTEVSSKADIYVRNHHVRSNMHAMLLCRVAYNRPQLVSVADHSRICPDAGYDCVEAVRLVDGGSVDYPETVVYRDDAIVPVALIMYTRQGWEP</sequence>
<dbReference type="GO" id="GO:1990404">
    <property type="term" value="F:NAD+-protein mono-ADP-ribosyltransferase activity"/>
    <property type="evidence" value="ECO:0007669"/>
    <property type="project" value="TreeGrafter"/>
</dbReference>
<evidence type="ECO:0000313" key="3">
    <source>
        <dbReference type="Proteomes" id="UP001172101"/>
    </source>
</evidence>
<dbReference type="EMBL" id="JAUIRO010000005">
    <property type="protein sequence ID" value="KAK0714138.1"/>
    <property type="molecule type" value="Genomic_DNA"/>
</dbReference>
<dbReference type="Gene3D" id="3.90.228.10">
    <property type="match status" value="1"/>
</dbReference>